<dbReference type="AlphaFoldDB" id="A0A4R4N9G7"/>
<comment type="caution">
    <text evidence="2">The sequence shown here is derived from an EMBL/GenBank/DDBJ whole genome shotgun (WGS) entry which is preliminary data.</text>
</comment>
<dbReference type="PANTHER" id="PTHR43393">
    <property type="entry name" value="CYTOKININ RIBOSIDE 5'-MONOPHOSPHATE PHOSPHORIBOHYDROLASE"/>
    <property type="match status" value="1"/>
</dbReference>
<gene>
    <name evidence="2" type="ORF">E1284_38645</name>
</gene>
<proteinExistence type="predicted"/>
<organism evidence="2 3">
    <name type="scientific">Actinomadura bangladeshensis</name>
    <dbReference type="NCBI Taxonomy" id="453573"/>
    <lineage>
        <taxon>Bacteria</taxon>
        <taxon>Bacillati</taxon>
        <taxon>Actinomycetota</taxon>
        <taxon>Actinomycetes</taxon>
        <taxon>Streptosporangiales</taxon>
        <taxon>Thermomonosporaceae</taxon>
        <taxon>Actinomadura</taxon>
    </lineage>
</organism>
<dbReference type="Proteomes" id="UP000295431">
    <property type="component" value="Unassembled WGS sequence"/>
</dbReference>
<dbReference type="Gene3D" id="3.40.50.450">
    <property type="match status" value="1"/>
</dbReference>
<dbReference type="InterPro" id="IPR052341">
    <property type="entry name" value="LOG_family_nucleotidases"/>
</dbReference>
<sequence>MAVQVAVCGPGECTQREWDLAYETGRLLAGRGAVVLCGGLGGVMAAAAAGAQAGGGTAVGVLPAADRAAAGPDLTVAVPTGLGQARNSVLVNAADALIAVGGSWGTLSEIALAMRGGRIPVVQVGGWRVHDEEGRPAGGIVHAADPAAAVTATGLWDQPSVAPPRVSGRRSRRPRRSTGR</sequence>
<accession>A0A4R4N9G7</accession>
<dbReference type="EMBL" id="SMJW01000404">
    <property type="protein sequence ID" value="TDC03142.1"/>
    <property type="molecule type" value="Genomic_DNA"/>
</dbReference>
<protein>
    <submittedName>
        <fullName evidence="2">TIGR00725 family protein</fullName>
    </submittedName>
</protein>
<dbReference type="SUPFAM" id="SSF102405">
    <property type="entry name" value="MCP/YpsA-like"/>
    <property type="match status" value="1"/>
</dbReference>
<dbReference type="InterPro" id="IPR041164">
    <property type="entry name" value="LDcluster4"/>
</dbReference>
<name>A0A4R4N9G7_9ACTN</name>
<feature type="region of interest" description="Disordered" evidence="1">
    <location>
        <begin position="152"/>
        <end position="180"/>
    </location>
</feature>
<dbReference type="PANTHER" id="PTHR43393:SF3">
    <property type="entry name" value="LYSINE DECARBOXYLASE-LIKE PROTEIN"/>
    <property type="match status" value="1"/>
</dbReference>
<dbReference type="GO" id="GO:0005829">
    <property type="term" value="C:cytosol"/>
    <property type="evidence" value="ECO:0007669"/>
    <property type="project" value="TreeGrafter"/>
</dbReference>
<dbReference type="Pfam" id="PF18306">
    <property type="entry name" value="LDcluster4"/>
    <property type="match status" value="1"/>
</dbReference>
<reference evidence="2 3" key="1">
    <citation type="submission" date="2019-03" db="EMBL/GenBank/DDBJ databases">
        <title>Draft genome sequences of novel Actinobacteria.</title>
        <authorList>
            <person name="Sahin N."/>
            <person name="Ay H."/>
            <person name="Saygin H."/>
        </authorList>
    </citation>
    <scope>NUCLEOTIDE SEQUENCE [LARGE SCALE GENOMIC DNA]</scope>
    <source>
        <strain evidence="2 3">DSM 45347</strain>
    </source>
</reference>
<feature type="compositionally biased region" description="Basic residues" evidence="1">
    <location>
        <begin position="167"/>
        <end position="180"/>
    </location>
</feature>
<keyword evidence="3" id="KW-1185">Reference proteome</keyword>
<dbReference type="InterPro" id="IPR005268">
    <property type="entry name" value="CHP00725"/>
</dbReference>
<evidence type="ECO:0000313" key="3">
    <source>
        <dbReference type="Proteomes" id="UP000295431"/>
    </source>
</evidence>
<dbReference type="OrthoDB" id="9794039at2"/>
<evidence type="ECO:0000256" key="1">
    <source>
        <dbReference type="SAM" id="MobiDB-lite"/>
    </source>
</evidence>
<evidence type="ECO:0000313" key="2">
    <source>
        <dbReference type="EMBL" id="TDC03142.1"/>
    </source>
</evidence>
<feature type="compositionally biased region" description="Low complexity" evidence="1">
    <location>
        <begin position="152"/>
        <end position="166"/>
    </location>
</feature>
<dbReference type="NCBIfam" id="TIGR00725">
    <property type="entry name" value="TIGR00725 family protein"/>
    <property type="match status" value="1"/>
</dbReference>
<dbReference type="RefSeq" id="WP_131945098.1">
    <property type="nucleotide sequence ID" value="NZ_BAAAMX010000013.1"/>
</dbReference>